<dbReference type="EMBL" id="FOSJ01000010">
    <property type="protein sequence ID" value="SFK11009.1"/>
    <property type="molecule type" value="Genomic_DNA"/>
</dbReference>
<dbReference type="Proteomes" id="UP000199589">
    <property type="component" value="Unassembled WGS sequence"/>
</dbReference>
<dbReference type="RefSeq" id="WP_091896471.1">
    <property type="nucleotide sequence ID" value="NZ_FOSJ01000010.1"/>
</dbReference>
<gene>
    <name evidence="1" type="ORF">SAMN04488569_101030</name>
</gene>
<accession>A0A1I3WV26</accession>
<dbReference type="AlphaFoldDB" id="A0A1I3WV26"/>
<proteinExistence type="predicted"/>
<dbReference type="OrthoDB" id="7432624at2"/>
<organism evidence="1 2">
    <name type="scientific">Marinilactibacillus piezotolerans</name>
    <dbReference type="NCBI Taxonomy" id="258723"/>
    <lineage>
        <taxon>Bacteria</taxon>
        <taxon>Bacillati</taxon>
        <taxon>Bacillota</taxon>
        <taxon>Bacilli</taxon>
        <taxon>Lactobacillales</taxon>
        <taxon>Carnobacteriaceae</taxon>
        <taxon>Marinilactibacillus</taxon>
    </lineage>
</organism>
<keyword evidence="2" id="KW-1185">Reference proteome</keyword>
<evidence type="ECO:0000313" key="2">
    <source>
        <dbReference type="Proteomes" id="UP000199589"/>
    </source>
</evidence>
<reference evidence="2" key="1">
    <citation type="submission" date="2016-10" db="EMBL/GenBank/DDBJ databases">
        <authorList>
            <person name="Varghese N."/>
            <person name="Submissions S."/>
        </authorList>
    </citation>
    <scope>NUCLEOTIDE SEQUENCE [LARGE SCALE GENOMIC DNA]</scope>
    <source>
        <strain evidence="2">DSM 16108</strain>
    </source>
</reference>
<sequence length="65" mass="7450">MELQGFKDILDSLKNKSFREKQLRTAGVISEYVKQKHNIDLVVVRGLSVEIYTEGGYSTQDIDFV</sequence>
<protein>
    <submittedName>
        <fullName evidence="1">Uncharacterized protein</fullName>
    </submittedName>
</protein>
<evidence type="ECO:0000313" key="1">
    <source>
        <dbReference type="EMBL" id="SFK11009.1"/>
    </source>
</evidence>
<name>A0A1I3WV26_9LACT</name>